<organism evidence="2 3">
    <name type="scientific">Ricinus communis</name>
    <name type="common">Castor bean</name>
    <dbReference type="NCBI Taxonomy" id="3988"/>
    <lineage>
        <taxon>Eukaryota</taxon>
        <taxon>Viridiplantae</taxon>
        <taxon>Streptophyta</taxon>
        <taxon>Embryophyta</taxon>
        <taxon>Tracheophyta</taxon>
        <taxon>Spermatophyta</taxon>
        <taxon>Magnoliopsida</taxon>
        <taxon>eudicotyledons</taxon>
        <taxon>Gunneridae</taxon>
        <taxon>Pentapetalae</taxon>
        <taxon>rosids</taxon>
        <taxon>fabids</taxon>
        <taxon>Malpighiales</taxon>
        <taxon>Euphorbiaceae</taxon>
        <taxon>Acalyphoideae</taxon>
        <taxon>Acalypheae</taxon>
        <taxon>Ricinus</taxon>
    </lineage>
</organism>
<dbReference type="PANTHER" id="PTHR33416">
    <property type="entry name" value="NUCLEAR PORE COMPLEX PROTEIN NUP1"/>
    <property type="match status" value="1"/>
</dbReference>
<evidence type="ECO:0000313" key="2">
    <source>
        <dbReference type="EMBL" id="EEF35215.1"/>
    </source>
</evidence>
<gene>
    <name evidence="2" type="ORF">RCOM_1075930</name>
</gene>
<dbReference type="InParanoid" id="B9SMI3"/>
<feature type="compositionally biased region" description="Polar residues" evidence="1">
    <location>
        <begin position="626"/>
        <end position="643"/>
    </location>
</feature>
<accession>B9SMI3</accession>
<reference evidence="3" key="1">
    <citation type="journal article" date="2010" name="Nat. Biotechnol.">
        <title>Draft genome sequence of the oilseed species Ricinus communis.</title>
        <authorList>
            <person name="Chan A.P."/>
            <person name="Crabtree J."/>
            <person name="Zhao Q."/>
            <person name="Lorenzi H."/>
            <person name="Orvis J."/>
            <person name="Puiu D."/>
            <person name="Melake-Berhan A."/>
            <person name="Jones K.M."/>
            <person name="Redman J."/>
            <person name="Chen G."/>
            <person name="Cahoon E.B."/>
            <person name="Gedil M."/>
            <person name="Stanke M."/>
            <person name="Haas B.J."/>
            <person name="Wortman J.R."/>
            <person name="Fraser-Liggett C.M."/>
            <person name="Ravel J."/>
            <person name="Rabinowicz P.D."/>
        </authorList>
    </citation>
    <scope>NUCLEOTIDE SEQUENCE [LARGE SCALE GENOMIC DNA]</scope>
    <source>
        <strain evidence="3">cv. Hale</strain>
    </source>
</reference>
<dbReference type="PANTHER" id="PTHR33416:SF18">
    <property type="entry name" value="NUCLEOPORIN-LIKE PROTEIN"/>
    <property type="match status" value="1"/>
</dbReference>
<dbReference type="eggNOG" id="ENOG502QVDV">
    <property type="taxonomic scope" value="Eukaryota"/>
</dbReference>
<evidence type="ECO:0000313" key="3">
    <source>
        <dbReference type="Proteomes" id="UP000008311"/>
    </source>
</evidence>
<name>B9SMI3_RICCO</name>
<dbReference type="AlphaFoldDB" id="B9SMI3"/>
<dbReference type="GO" id="GO:0005635">
    <property type="term" value="C:nuclear envelope"/>
    <property type="evidence" value="ECO:0000318"/>
    <property type="project" value="GO_Central"/>
</dbReference>
<feature type="compositionally biased region" description="Low complexity" evidence="1">
    <location>
        <begin position="644"/>
        <end position="658"/>
    </location>
</feature>
<dbReference type="STRING" id="3988.B9SMI3"/>
<feature type="region of interest" description="Disordered" evidence="1">
    <location>
        <begin position="91"/>
        <end position="118"/>
    </location>
</feature>
<dbReference type="FunCoup" id="B9SMI3">
    <property type="interactions" value="1433"/>
</dbReference>
<feature type="region of interest" description="Disordered" evidence="1">
    <location>
        <begin position="626"/>
        <end position="678"/>
    </location>
</feature>
<evidence type="ECO:0000256" key="1">
    <source>
        <dbReference type="SAM" id="MobiDB-lite"/>
    </source>
</evidence>
<keyword evidence="3" id="KW-1185">Reference proteome</keyword>
<feature type="region of interest" description="Disordered" evidence="1">
    <location>
        <begin position="233"/>
        <end position="255"/>
    </location>
</feature>
<sequence length="731" mass="78931">MENERLGTPSFTPKPPPEYRGAGGKFRKPPSRRQLSTPYARPPPNQAQHGGGGGRRWLSKLVDPAYRLIVGGANLFLPSFLFKSGSINALPGPTDQDEQNDDNLQAEVQPKQNPTGAVNDDVVQNLESGPTGLAGTSKVADSHSDFDGYEQNQQVQVSDPNGISKIEQLMKDQRLSRDEINRLIEILNSRGVDLPDVEHENECIGTPAGDLGEHAHDGNKANAFENSRKSIEEKNGDLDGGLWKSSTPLSESKLQNNVGASPIEIARAYMENRTLGIGFGTNSLISKDEGKVPRGDELAVKSYIPSPAPKSSPCWPGASVEDQRGYMTPQSQRGRFGLHNFPRTPYSRSIYTKTKSRVCGSVETPSRGSAYFHSPLNGGQVENFSVSEGLFSAPWTNLENRVTNSSAKVQSIGSKAQSSEVSVLISKPQCSEVSVPTVPAHSSQVAKKILEHLERNPPTPKDKSAELRLATSWKKPESSDVATFMPKKLNRLTRFGGLNSAEKTFEVDKKDSQESANEVNVAVNNNTSTSDIKLATASTLGDYTRPSPDFRKPQDFQFMNVTKDASKVVPNAAGSEVLSFQKLPPQSSSTKPVLPSIAINKSNQRWNFSSSDNGLGFTFPVSAASGVSSEPPTPSIMPSSSAIGQLQQSEGSLSQVQQNDGSSNQLQQNEGSSIPSYSFGTRRTAPPLVFSFPSTSSTPILDDASDVKFKFGSDETTRLSFSSVGKDAICY</sequence>
<proteinExistence type="predicted"/>
<feature type="region of interest" description="Disordered" evidence="1">
    <location>
        <begin position="1"/>
        <end position="55"/>
    </location>
</feature>
<feature type="compositionally biased region" description="Polar residues" evidence="1">
    <location>
        <begin position="244"/>
        <end position="255"/>
    </location>
</feature>
<dbReference type="GO" id="GO:0071763">
    <property type="term" value="P:nuclear membrane organization"/>
    <property type="evidence" value="ECO:0000318"/>
    <property type="project" value="GO_Central"/>
</dbReference>
<dbReference type="EMBL" id="EQ974034">
    <property type="protein sequence ID" value="EEF35215.1"/>
    <property type="molecule type" value="Genomic_DNA"/>
</dbReference>
<protein>
    <submittedName>
        <fullName evidence="2">Uncharacterized protein</fullName>
    </submittedName>
</protein>
<dbReference type="Proteomes" id="UP000008311">
    <property type="component" value="Unassembled WGS sequence"/>
</dbReference>
<feature type="compositionally biased region" description="Polar residues" evidence="1">
    <location>
        <begin position="659"/>
        <end position="678"/>
    </location>
</feature>